<gene>
    <name evidence="1" type="ORF">SAMN04488244_1241</name>
</gene>
<dbReference type="AlphaFoldDB" id="A0A1H6BN12"/>
<name>A0A1H6BN12_9VIBR</name>
<keyword evidence="2" id="KW-1185">Reference proteome</keyword>
<proteinExistence type="predicted"/>
<dbReference type="EMBL" id="FNVG01000024">
    <property type="protein sequence ID" value="SEG62098.1"/>
    <property type="molecule type" value="Genomic_DNA"/>
</dbReference>
<evidence type="ECO:0000313" key="1">
    <source>
        <dbReference type="EMBL" id="SEG62098.1"/>
    </source>
</evidence>
<protein>
    <submittedName>
        <fullName evidence="1">Uncharacterized protein</fullName>
    </submittedName>
</protein>
<sequence length="324" mass="36201">MKDTGYSRHLIRFESGLFVFSWAYLVESHRLILDVIPQQVWCEQGSGVFKDYGCGIYAYQPLSASDKPIVLRCILNQFSFCVRCHLYKGVAIPVPKQFQLKPAVINSIAHSVLPDGTVVIPRTQLMDAVNHEISVSNKASISKAIPITTGYSCHLSSDFCVIASTRVEHGRLVYSTKCQLEVEISSIDSIHTSSTIVDIDMNVMNQLMIKTFNFNELNGCLQQTDLLDLVSTCQSPILFADVVYELQGRRYLKANENGSFTLPDKPEYSGLDCAYVYGISDAVEYVNIAVAIPIEILASLHYSLDRALYSSNLKMLVQRELLGF</sequence>
<organism evidence="1 2">
    <name type="scientific">Vibrio hangzhouensis</name>
    <dbReference type="NCBI Taxonomy" id="462991"/>
    <lineage>
        <taxon>Bacteria</taxon>
        <taxon>Pseudomonadati</taxon>
        <taxon>Pseudomonadota</taxon>
        <taxon>Gammaproteobacteria</taxon>
        <taxon>Vibrionales</taxon>
        <taxon>Vibrionaceae</taxon>
        <taxon>Vibrio</taxon>
    </lineage>
</organism>
<evidence type="ECO:0000313" key="2">
    <source>
        <dbReference type="Proteomes" id="UP000236721"/>
    </source>
</evidence>
<reference evidence="2" key="1">
    <citation type="submission" date="2016-10" db="EMBL/GenBank/DDBJ databases">
        <authorList>
            <person name="Varghese N."/>
            <person name="Submissions S."/>
        </authorList>
    </citation>
    <scope>NUCLEOTIDE SEQUENCE [LARGE SCALE GENOMIC DNA]</scope>
    <source>
        <strain evidence="2">CGMCC 1.7062</strain>
    </source>
</reference>
<dbReference type="Proteomes" id="UP000236721">
    <property type="component" value="Unassembled WGS sequence"/>
</dbReference>
<accession>A0A1H6BN12</accession>